<sequence length="29" mass="3291">DPMIGLKNSKSIQRLLEIIIEQAHDIFAP</sequence>
<comment type="caution">
    <text evidence="1">The sequence shown here is derived from an EMBL/GenBank/DDBJ whole genome shotgun (WGS) entry which is preliminary data.</text>
</comment>
<dbReference type="EMBL" id="CAJNOG010005777">
    <property type="protein sequence ID" value="CAF1554333.1"/>
    <property type="molecule type" value="Genomic_DNA"/>
</dbReference>
<dbReference type="Proteomes" id="UP000663845">
    <property type="component" value="Unassembled WGS sequence"/>
</dbReference>
<dbReference type="AlphaFoldDB" id="A0A815X8L0"/>
<reference evidence="1" key="1">
    <citation type="submission" date="2021-02" db="EMBL/GenBank/DDBJ databases">
        <authorList>
            <person name="Nowell W R."/>
        </authorList>
    </citation>
    <scope>NUCLEOTIDE SEQUENCE</scope>
</reference>
<evidence type="ECO:0000313" key="1">
    <source>
        <dbReference type="EMBL" id="CAF1554333.1"/>
    </source>
</evidence>
<organism evidence="1 2">
    <name type="scientific">Adineta steineri</name>
    <dbReference type="NCBI Taxonomy" id="433720"/>
    <lineage>
        <taxon>Eukaryota</taxon>
        <taxon>Metazoa</taxon>
        <taxon>Spiralia</taxon>
        <taxon>Gnathifera</taxon>
        <taxon>Rotifera</taxon>
        <taxon>Eurotatoria</taxon>
        <taxon>Bdelloidea</taxon>
        <taxon>Adinetida</taxon>
        <taxon>Adinetidae</taxon>
        <taxon>Adineta</taxon>
    </lineage>
</organism>
<evidence type="ECO:0000313" key="2">
    <source>
        <dbReference type="Proteomes" id="UP000663845"/>
    </source>
</evidence>
<name>A0A815X8L0_9BILA</name>
<feature type="non-terminal residue" evidence="1">
    <location>
        <position position="1"/>
    </location>
</feature>
<accession>A0A815X8L0</accession>
<proteinExistence type="predicted"/>
<protein>
    <submittedName>
        <fullName evidence="1">Uncharacterized protein</fullName>
    </submittedName>
</protein>
<gene>
    <name evidence="1" type="ORF">JYZ213_LOCUS46505</name>
</gene>